<comment type="subcellular location">
    <subcellularLocation>
        <location evidence="1">Cell membrane</location>
        <topology evidence="1">Single-pass membrane protein</topology>
    </subcellularLocation>
    <subcellularLocation>
        <location evidence="7">Cell membrane</location>
        <topology evidence="7">Single-pass type II membrane protein</topology>
    </subcellularLocation>
</comment>
<dbReference type="RefSeq" id="WP_063380680.1">
    <property type="nucleotide sequence ID" value="NZ_AUXX01000011.1"/>
</dbReference>
<proteinExistence type="inferred from homology"/>
<keyword evidence="7" id="KW-0813">Transport</keyword>
<dbReference type="GO" id="GO:0015031">
    <property type="term" value="P:protein transport"/>
    <property type="evidence" value="ECO:0007669"/>
    <property type="project" value="UniProtKB-KW"/>
</dbReference>
<evidence type="ECO:0000256" key="6">
    <source>
        <dbReference type="ARBA" id="ARBA00023136"/>
    </source>
</evidence>
<dbReference type="PANTHER" id="PTHR30558:SF13">
    <property type="entry name" value="BIOPOLYMER TRANSPORT PROTEIN EXBD2"/>
    <property type="match status" value="1"/>
</dbReference>
<evidence type="ECO:0000256" key="7">
    <source>
        <dbReference type="RuleBase" id="RU003879"/>
    </source>
</evidence>
<comment type="caution">
    <text evidence="8">The sequence shown here is derived from an EMBL/GenBank/DDBJ whole genome shotgun (WGS) entry which is preliminary data.</text>
</comment>
<dbReference type="InterPro" id="IPR003400">
    <property type="entry name" value="ExbD"/>
</dbReference>
<evidence type="ECO:0000313" key="8">
    <source>
        <dbReference type="EMBL" id="KZN67794.1"/>
    </source>
</evidence>
<organism evidence="8 9">
    <name type="scientific">Pseudoalteromonas luteoviolacea S4060-1</name>
    <dbReference type="NCBI Taxonomy" id="1365257"/>
    <lineage>
        <taxon>Bacteria</taxon>
        <taxon>Pseudomonadati</taxon>
        <taxon>Pseudomonadota</taxon>
        <taxon>Gammaproteobacteria</taxon>
        <taxon>Alteromonadales</taxon>
        <taxon>Pseudoalteromonadaceae</taxon>
        <taxon>Pseudoalteromonas</taxon>
    </lineage>
</organism>
<name>A0A161YXP1_9GAMM</name>
<keyword evidence="4 7" id="KW-0812">Transmembrane</keyword>
<dbReference type="GO" id="GO:0022857">
    <property type="term" value="F:transmembrane transporter activity"/>
    <property type="evidence" value="ECO:0007669"/>
    <property type="project" value="InterPro"/>
</dbReference>
<dbReference type="Proteomes" id="UP000076661">
    <property type="component" value="Unassembled WGS sequence"/>
</dbReference>
<keyword evidence="3" id="KW-1003">Cell membrane</keyword>
<evidence type="ECO:0000256" key="1">
    <source>
        <dbReference type="ARBA" id="ARBA00004162"/>
    </source>
</evidence>
<protein>
    <recommendedName>
        <fullName evidence="10">Biopolymer transporter ExbD</fullName>
    </recommendedName>
</protein>
<dbReference type="Pfam" id="PF02472">
    <property type="entry name" value="ExbD"/>
    <property type="match status" value="1"/>
</dbReference>
<dbReference type="AlphaFoldDB" id="A0A161YXP1"/>
<reference evidence="8 9" key="1">
    <citation type="submission" date="2013-07" db="EMBL/GenBank/DDBJ databases">
        <title>Comparative Genomic and Metabolomic Analysis of Twelve Strains of Pseudoalteromonas luteoviolacea.</title>
        <authorList>
            <person name="Vynne N.G."/>
            <person name="Mansson M."/>
            <person name="Gram L."/>
        </authorList>
    </citation>
    <scope>NUCLEOTIDE SEQUENCE [LARGE SCALE GENOMIC DNA]</scope>
    <source>
        <strain evidence="8 9">S4060-1</strain>
    </source>
</reference>
<keyword evidence="7" id="KW-0653">Protein transport</keyword>
<evidence type="ECO:0000313" key="9">
    <source>
        <dbReference type="Proteomes" id="UP000076661"/>
    </source>
</evidence>
<dbReference type="GO" id="GO:0005886">
    <property type="term" value="C:plasma membrane"/>
    <property type="evidence" value="ECO:0007669"/>
    <property type="project" value="UniProtKB-SubCell"/>
</dbReference>
<sequence>MSKKHQFAMQPSANVDMNPMLDIVFILLIFFIVTASFSKEPVLDISKQDKAARSLMPNLTPQISIDDKNLIYLNERQIDVDTIAINIARVAAKGDITSIGLKVHAQSEHNTLVQVLNAVKSQTSAPVSLASW</sequence>
<comment type="similarity">
    <text evidence="2 7">Belongs to the ExbD/TolR family.</text>
</comment>
<dbReference type="PANTHER" id="PTHR30558">
    <property type="entry name" value="EXBD MEMBRANE COMPONENT OF PMF-DRIVEN MACROMOLECULE IMPORT SYSTEM"/>
    <property type="match status" value="1"/>
</dbReference>
<keyword evidence="5" id="KW-1133">Transmembrane helix</keyword>
<gene>
    <name evidence="8" type="ORF">N478_16360</name>
</gene>
<evidence type="ECO:0000256" key="5">
    <source>
        <dbReference type="ARBA" id="ARBA00022989"/>
    </source>
</evidence>
<dbReference type="PATRIC" id="fig|1365257.3.peg.1688"/>
<evidence type="ECO:0000256" key="2">
    <source>
        <dbReference type="ARBA" id="ARBA00005811"/>
    </source>
</evidence>
<keyword evidence="6" id="KW-0472">Membrane</keyword>
<evidence type="ECO:0000256" key="4">
    <source>
        <dbReference type="ARBA" id="ARBA00022692"/>
    </source>
</evidence>
<evidence type="ECO:0008006" key="10">
    <source>
        <dbReference type="Google" id="ProtNLM"/>
    </source>
</evidence>
<accession>A0A161YXP1</accession>
<dbReference type="EMBL" id="AUXX01000011">
    <property type="protein sequence ID" value="KZN67794.1"/>
    <property type="molecule type" value="Genomic_DNA"/>
</dbReference>
<evidence type="ECO:0000256" key="3">
    <source>
        <dbReference type="ARBA" id="ARBA00022475"/>
    </source>
</evidence>